<sequence length="81" mass="9402">MGSERKNNKAFIFFVSSIMSTISNKRSRRVMYAFMSKFLSSYGLNKVQTSDILLDFTCCVIGRLLIRDRLFDSILSCIRFI</sequence>
<evidence type="ECO:0000313" key="1">
    <source>
        <dbReference type="Proteomes" id="UP000035680"/>
    </source>
</evidence>
<accession>A0A0K0G5Q3</accession>
<organism evidence="1 2">
    <name type="scientific">Strongyloides venezuelensis</name>
    <name type="common">Threadworm</name>
    <dbReference type="NCBI Taxonomy" id="75913"/>
    <lineage>
        <taxon>Eukaryota</taxon>
        <taxon>Metazoa</taxon>
        <taxon>Ecdysozoa</taxon>
        <taxon>Nematoda</taxon>
        <taxon>Chromadorea</taxon>
        <taxon>Rhabditida</taxon>
        <taxon>Tylenchina</taxon>
        <taxon>Panagrolaimomorpha</taxon>
        <taxon>Strongyloidoidea</taxon>
        <taxon>Strongyloididae</taxon>
        <taxon>Strongyloides</taxon>
    </lineage>
</organism>
<dbReference type="WBParaSite" id="SVE_2007500.1">
    <property type="protein sequence ID" value="SVE_2007500.1"/>
    <property type="gene ID" value="SVE_2007500"/>
</dbReference>
<keyword evidence="1" id="KW-1185">Reference proteome</keyword>
<reference evidence="2" key="2">
    <citation type="submission" date="2015-08" db="UniProtKB">
        <authorList>
            <consortium name="WormBaseParasite"/>
        </authorList>
    </citation>
    <scope>IDENTIFICATION</scope>
</reference>
<name>A0A0K0G5Q3_STRVS</name>
<protein>
    <submittedName>
        <fullName evidence="2">Uncharacterized protein</fullName>
    </submittedName>
</protein>
<dbReference type="Proteomes" id="UP000035680">
    <property type="component" value="Unassembled WGS sequence"/>
</dbReference>
<evidence type="ECO:0000313" key="2">
    <source>
        <dbReference type="WBParaSite" id="SVE_2007500.1"/>
    </source>
</evidence>
<reference evidence="1" key="1">
    <citation type="submission" date="2014-07" db="EMBL/GenBank/DDBJ databases">
        <authorList>
            <person name="Martin A.A"/>
            <person name="De Silva N."/>
        </authorList>
    </citation>
    <scope>NUCLEOTIDE SEQUENCE</scope>
</reference>
<dbReference type="AlphaFoldDB" id="A0A0K0G5Q3"/>
<proteinExistence type="predicted"/>